<dbReference type="SUPFAM" id="SSF48726">
    <property type="entry name" value="Immunoglobulin"/>
    <property type="match status" value="4"/>
</dbReference>
<dbReference type="InterPro" id="IPR007110">
    <property type="entry name" value="Ig-like_dom"/>
</dbReference>
<dbReference type="Pfam" id="PF07654">
    <property type="entry name" value="C1-set"/>
    <property type="match status" value="4"/>
</dbReference>
<dbReference type="InterPro" id="IPR003006">
    <property type="entry name" value="Ig/MHC_CS"/>
</dbReference>
<organism evidence="4 5">
    <name type="scientific">Aquila chrysaetos chrysaetos</name>
    <dbReference type="NCBI Taxonomy" id="223781"/>
    <lineage>
        <taxon>Eukaryota</taxon>
        <taxon>Metazoa</taxon>
        <taxon>Chordata</taxon>
        <taxon>Craniata</taxon>
        <taxon>Vertebrata</taxon>
        <taxon>Euteleostomi</taxon>
        <taxon>Archelosauria</taxon>
        <taxon>Archosauria</taxon>
        <taxon>Dinosauria</taxon>
        <taxon>Saurischia</taxon>
        <taxon>Theropoda</taxon>
        <taxon>Coelurosauria</taxon>
        <taxon>Aves</taxon>
        <taxon>Neognathae</taxon>
        <taxon>Neoaves</taxon>
        <taxon>Telluraves</taxon>
        <taxon>Accipitrimorphae</taxon>
        <taxon>Accipitriformes</taxon>
        <taxon>Accipitridae</taxon>
        <taxon>Accipitrinae</taxon>
        <taxon>Aquila</taxon>
    </lineage>
</organism>
<evidence type="ECO:0000313" key="4">
    <source>
        <dbReference type="Ensembl" id="ENSACCP00020018604.1"/>
    </source>
</evidence>
<dbReference type="FunFam" id="2.60.40.10:FF:000998">
    <property type="entry name" value="Immunoglobulin heavy constant epsilon"/>
    <property type="match status" value="1"/>
</dbReference>
<feature type="domain" description="Ig-like" evidence="3">
    <location>
        <begin position="167"/>
        <end position="257"/>
    </location>
</feature>
<dbReference type="PANTHER" id="PTHR23411">
    <property type="entry name" value="TAPASIN"/>
    <property type="match status" value="1"/>
</dbReference>
<keyword evidence="1" id="KW-0393">Immunoglobulin domain</keyword>
<dbReference type="InterPro" id="IPR003597">
    <property type="entry name" value="Ig_C1-set"/>
</dbReference>
<dbReference type="GeneTree" id="ENSGT00940000163076"/>
<dbReference type="Gene3D" id="2.60.40.10">
    <property type="entry name" value="Immunoglobulins"/>
    <property type="match status" value="4"/>
</dbReference>
<sequence>MPHHLPIIWGRSSSPILWGRSSSPILWGKSSSPHPMGQELLPYPMGQEFLPYPMGQEFFPSSYGAGAPPLSYGAGVPPLILWGKSSSPHPMGQELAPPLSYGAGVPLLTLWGRSSSPILWGRSSSAHPMGQEFLPYPMGQEFLFPLLTLRGRSSSPILWGRSSSCHPMGQETFSTPRDQAPPSTGPVTVACLVSGYLPPTVTVTWGGATGGVTTFPLTGDSATGLHRLSSQLLLPHGARDQTYTCTVTHPPTSSTINKKVKGPATPIPPEVQILYTTSCSPKLGEDSVELFCLITGFTPATVEVEWLIDGIPDLLPATQTPPRREEGAATYSTTSRTNVSHAEWSEGKTFTCRVRHPASGTTVQDHARPPSFSNIVLYVLPPNMADLYITRNPKVRCLATNLPSDSGFQLFWIKEKPGVLNPDFLDLQEQFNGTYTATSTLTISTQDWEAGERFTCMVKHDELQLPLNKSISRRSGKVSPPLIFVFPPHAEEMTQAKVTLTCMVYGFQPENIQVQWLKNHENVGEDHYVTTPPLKDGPKESTFFVYSKMTVPKTSWLGGDIYTCMVVHEGLPMRFTQRQMQKGPGN</sequence>
<reference evidence="4" key="2">
    <citation type="submission" date="2025-09" db="UniProtKB">
        <authorList>
            <consortium name="Ensembl"/>
        </authorList>
    </citation>
    <scope>IDENTIFICATION</scope>
</reference>
<evidence type="ECO:0000256" key="2">
    <source>
        <dbReference type="SAM" id="MobiDB-lite"/>
    </source>
</evidence>
<name>A0A663F2A8_AQUCH</name>
<dbReference type="PROSITE" id="PS50835">
    <property type="entry name" value="IG_LIKE"/>
    <property type="match status" value="4"/>
</dbReference>
<reference evidence="4" key="1">
    <citation type="submission" date="2025-08" db="UniProtKB">
        <authorList>
            <consortium name="Ensembl"/>
        </authorList>
    </citation>
    <scope>IDENTIFICATION</scope>
</reference>
<proteinExistence type="predicted"/>
<feature type="domain" description="Ig-like" evidence="3">
    <location>
        <begin position="481"/>
        <end position="581"/>
    </location>
</feature>
<dbReference type="Ensembl" id="ENSACCT00020019423.1">
    <property type="protein sequence ID" value="ENSACCP00020018604.1"/>
    <property type="gene ID" value="ENSACCG00020012792.1"/>
</dbReference>
<dbReference type="AlphaFoldDB" id="A0A663F2A8"/>
<accession>A0A663F2A8</accession>
<feature type="region of interest" description="Disordered" evidence="2">
    <location>
        <begin position="317"/>
        <end position="338"/>
    </location>
</feature>
<feature type="domain" description="Ig-like" evidence="3">
    <location>
        <begin position="269"/>
        <end position="364"/>
    </location>
</feature>
<dbReference type="InterPro" id="IPR050380">
    <property type="entry name" value="Immune_Resp_Modulators"/>
</dbReference>
<protein>
    <recommendedName>
        <fullName evidence="3">Ig-like domain-containing protein</fullName>
    </recommendedName>
</protein>
<keyword evidence="5" id="KW-1185">Reference proteome</keyword>
<dbReference type="InParanoid" id="A0A663F2A8"/>
<dbReference type="CDD" id="cd05768">
    <property type="entry name" value="IgC1_CH3_IgAGD_CH4_IgAEM"/>
    <property type="match status" value="1"/>
</dbReference>
<dbReference type="PROSITE" id="PS00290">
    <property type="entry name" value="IG_MHC"/>
    <property type="match status" value="4"/>
</dbReference>
<dbReference type="FunFam" id="2.60.40.10:FF:000463">
    <property type="entry name" value="Immunoglobulin heavy constant gamma 1"/>
    <property type="match status" value="1"/>
</dbReference>
<dbReference type="Proteomes" id="UP000472275">
    <property type="component" value="Unassembled WGS sequence"/>
</dbReference>
<evidence type="ECO:0000256" key="1">
    <source>
        <dbReference type="ARBA" id="ARBA00023319"/>
    </source>
</evidence>
<dbReference type="InterPro" id="IPR036179">
    <property type="entry name" value="Ig-like_dom_sf"/>
</dbReference>
<evidence type="ECO:0000259" key="3">
    <source>
        <dbReference type="PROSITE" id="PS50835"/>
    </source>
</evidence>
<dbReference type="SMART" id="SM00407">
    <property type="entry name" value="IGc1"/>
    <property type="match status" value="4"/>
</dbReference>
<dbReference type="InterPro" id="IPR013783">
    <property type="entry name" value="Ig-like_fold"/>
</dbReference>
<feature type="domain" description="Ig-like" evidence="3">
    <location>
        <begin position="370"/>
        <end position="472"/>
    </location>
</feature>
<evidence type="ECO:0000313" key="5">
    <source>
        <dbReference type="Proteomes" id="UP000472275"/>
    </source>
</evidence>